<gene>
    <name evidence="2" type="ORF">PHYBOEH_001167</name>
</gene>
<protein>
    <submittedName>
        <fullName evidence="2">Uncharacterized protein</fullName>
    </submittedName>
</protein>
<sequence length="217" mass="24516">MQRRLLIKIYEPMSSVESHMDVDTEDLRQDFGEQALAAFNSGEYRTLCDLMLGQLDRMMGANEQRASPLTPPQPAKKAAQAKKHPKAVKPNGVRSKSTAERDNELNLLQQDSESNHHDVEQPELLQSDEEAPLSTQDQDHGRRAVVSSEASVLKIQCAARQRQARQKVNRVRDEKLQIIAADNAITADIDPPSRPETVMSYMSEQFEDDHDQQNEAR</sequence>
<comment type="caution">
    <text evidence="2">The sequence shown here is derived from an EMBL/GenBank/DDBJ whole genome shotgun (WGS) entry which is preliminary data.</text>
</comment>
<dbReference type="AlphaFoldDB" id="A0A8T1WZL2"/>
<dbReference type="EMBL" id="JAGDFL010000123">
    <property type="protein sequence ID" value="KAG7397173.1"/>
    <property type="molecule type" value="Genomic_DNA"/>
</dbReference>
<dbReference type="OrthoDB" id="129761at2759"/>
<reference evidence="2" key="1">
    <citation type="submission" date="2021-02" db="EMBL/GenBank/DDBJ databases">
        <authorList>
            <person name="Palmer J.M."/>
        </authorList>
    </citation>
    <scope>NUCLEOTIDE SEQUENCE</scope>
    <source>
        <strain evidence="2">SCRP23</strain>
    </source>
</reference>
<dbReference type="PROSITE" id="PS50096">
    <property type="entry name" value="IQ"/>
    <property type="match status" value="1"/>
</dbReference>
<proteinExistence type="predicted"/>
<feature type="region of interest" description="Disordered" evidence="1">
    <location>
        <begin position="63"/>
        <end position="145"/>
    </location>
</feature>
<evidence type="ECO:0000313" key="2">
    <source>
        <dbReference type="EMBL" id="KAG7397173.1"/>
    </source>
</evidence>
<dbReference type="Proteomes" id="UP000693981">
    <property type="component" value="Unassembled WGS sequence"/>
</dbReference>
<accession>A0A8T1WZL2</accession>
<evidence type="ECO:0000313" key="3">
    <source>
        <dbReference type="Proteomes" id="UP000693981"/>
    </source>
</evidence>
<name>A0A8T1WZL2_9STRA</name>
<organism evidence="2 3">
    <name type="scientific">Phytophthora boehmeriae</name>
    <dbReference type="NCBI Taxonomy" id="109152"/>
    <lineage>
        <taxon>Eukaryota</taxon>
        <taxon>Sar</taxon>
        <taxon>Stramenopiles</taxon>
        <taxon>Oomycota</taxon>
        <taxon>Peronosporomycetes</taxon>
        <taxon>Peronosporales</taxon>
        <taxon>Peronosporaceae</taxon>
        <taxon>Phytophthora</taxon>
    </lineage>
</organism>
<keyword evidence="3" id="KW-1185">Reference proteome</keyword>
<evidence type="ECO:0000256" key="1">
    <source>
        <dbReference type="SAM" id="MobiDB-lite"/>
    </source>
</evidence>